<dbReference type="SUPFAM" id="SSF56672">
    <property type="entry name" value="DNA/RNA polymerases"/>
    <property type="match status" value="1"/>
</dbReference>
<accession>A0AAV2RDD3</accession>
<dbReference type="InterPro" id="IPR043502">
    <property type="entry name" value="DNA/RNA_pol_sf"/>
</dbReference>
<dbReference type="PANTHER" id="PTHR48462">
    <property type="entry name" value="PROTEIN, PUTATIVE-RELATED"/>
    <property type="match status" value="1"/>
</dbReference>
<dbReference type="InterPro" id="IPR000477">
    <property type="entry name" value="RT_dom"/>
</dbReference>
<dbReference type="Proteomes" id="UP001497623">
    <property type="component" value="Unassembled WGS sequence"/>
</dbReference>
<comment type="caution">
    <text evidence="3">The sequence shown here is derived from an EMBL/GenBank/DDBJ whole genome shotgun (WGS) entry which is preliminary data.</text>
</comment>
<feature type="region of interest" description="Disordered" evidence="1">
    <location>
        <begin position="1"/>
        <end position="42"/>
    </location>
</feature>
<dbReference type="GO" id="GO:0071897">
    <property type="term" value="P:DNA biosynthetic process"/>
    <property type="evidence" value="ECO:0007669"/>
    <property type="project" value="UniProtKB-ARBA"/>
</dbReference>
<feature type="non-terminal residue" evidence="3">
    <location>
        <position position="935"/>
    </location>
</feature>
<evidence type="ECO:0000313" key="3">
    <source>
        <dbReference type="EMBL" id="CAL4120545.1"/>
    </source>
</evidence>
<dbReference type="PROSITE" id="PS50878">
    <property type="entry name" value="RT_POL"/>
    <property type="match status" value="1"/>
</dbReference>
<organism evidence="3 4">
    <name type="scientific">Meganyctiphanes norvegica</name>
    <name type="common">Northern krill</name>
    <name type="synonym">Thysanopoda norvegica</name>
    <dbReference type="NCBI Taxonomy" id="48144"/>
    <lineage>
        <taxon>Eukaryota</taxon>
        <taxon>Metazoa</taxon>
        <taxon>Ecdysozoa</taxon>
        <taxon>Arthropoda</taxon>
        <taxon>Crustacea</taxon>
        <taxon>Multicrustacea</taxon>
        <taxon>Malacostraca</taxon>
        <taxon>Eumalacostraca</taxon>
        <taxon>Eucarida</taxon>
        <taxon>Euphausiacea</taxon>
        <taxon>Euphausiidae</taxon>
        <taxon>Meganyctiphanes</taxon>
    </lineage>
</organism>
<evidence type="ECO:0000313" key="4">
    <source>
        <dbReference type="Proteomes" id="UP001497623"/>
    </source>
</evidence>
<dbReference type="Pfam" id="PF00078">
    <property type="entry name" value="RVT_1"/>
    <property type="match status" value="1"/>
</dbReference>
<sequence length="935" mass="103097">MEHDGSSTPPQSPVHSPSASSSTGPTAPVLASPVARPGPATPLGRGVATSRIFCPVVGCPEASTSSSRHFRDFKSIRNHLDDHCTGHLTGAVPTEFLTQFSFSQCRICDKILHTKFHGACPRCRPSDRTREQMDALRTRINTQGNNSSRNIQSTQNHEQRNLPTLSAIHKRFVPTIKNIPLGLRRLWAQCLVRVLAEAVWSNNKASWTELQMLPKCTLCRPARGGKSHRSQRLAWTRGRLQRWLAGERTELWNDMPTFKRPRTKQHSAEAAKVQRQDRCIRLTEEGGFSNACKALVSSPPLGYTAEVTGSLIDKHPPSARPVNLSDFGNASSSLVPLTDVSTIEKCINSFHRLSGGGPSGLRPIHIKNCLTTVHRDEVLERCTALVNTLAKGEAPVSLAPFLAGASLTALPKKDDGIRPVAVGEVWRRLTAKSLCSAYKEQSSSFFFLHQIGVGQTLGTEVGLETARQWCSRNKDNPNSVMVKIDFSNAFNCVERQAFLEQCRHHFPGLSQWAEWCYSRPSQLYFGPEVIPSERGVQQGDPLGPLLFSLALQPLLLQLHEGLSDHGLQLAYSYLDDLTLAGEQEAVSGAFHFFKSAAEKIGLEFNTSKCEVIPTAGINNNLNKDLFPSEVIVREDGNFELLGGPIGSDEFCNRHTQHRVNKAMEILTALGELPDPQVALTLLRNCASFGKLVFSLRVVPHGKHTSALHCFDDAVRDCFESFLCCSFSDSEWSLASLSTKMGGLGLRNVEQHSAAAFLSSQAACHELCSKLDPNYKWDPTNSETDSFKALIDINSKVSPDAQLLVNAENHPRQQVLSHAIDSCTLGKLRDAAANDTRYQAHLNLTTASGAGSWLHTVPAKALGTHVDPLLFRTMIQRRLRVPIYETEFHCPFCDEVVDRHGDHCLTCSCGGDRTKRHNLIRNEVFHFCNSAGLNPE</sequence>
<feature type="domain" description="Reverse transcriptase" evidence="2">
    <location>
        <begin position="391"/>
        <end position="645"/>
    </location>
</feature>
<dbReference type="PANTHER" id="PTHR48462:SF1">
    <property type="entry name" value="PROTEIN, PUTATIVE-RELATED"/>
    <property type="match status" value="1"/>
</dbReference>
<protein>
    <recommendedName>
        <fullName evidence="2">Reverse transcriptase domain-containing protein</fullName>
    </recommendedName>
</protein>
<feature type="compositionally biased region" description="Low complexity" evidence="1">
    <location>
        <begin position="13"/>
        <end position="29"/>
    </location>
</feature>
<name>A0AAV2RDD3_MEGNR</name>
<dbReference type="AlphaFoldDB" id="A0AAV2RDD3"/>
<reference evidence="3 4" key="1">
    <citation type="submission" date="2024-05" db="EMBL/GenBank/DDBJ databases">
        <authorList>
            <person name="Wallberg A."/>
        </authorList>
    </citation>
    <scope>NUCLEOTIDE SEQUENCE [LARGE SCALE GENOMIC DNA]</scope>
</reference>
<gene>
    <name evidence="3" type="ORF">MNOR_LOCUS22069</name>
</gene>
<keyword evidence="4" id="KW-1185">Reference proteome</keyword>
<dbReference type="EMBL" id="CAXKWB010018260">
    <property type="protein sequence ID" value="CAL4120545.1"/>
    <property type="molecule type" value="Genomic_DNA"/>
</dbReference>
<evidence type="ECO:0000259" key="2">
    <source>
        <dbReference type="PROSITE" id="PS50878"/>
    </source>
</evidence>
<proteinExistence type="predicted"/>
<evidence type="ECO:0000256" key="1">
    <source>
        <dbReference type="SAM" id="MobiDB-lite"/>
    </source>
</evidence>